<sequence length="163" mass="18478">MRRVRRGILCGVVNRGLHCAASPCTVLLCVNLSPVHLSPSRQAARSCPREAQAVEARLGRNARPCHPPVRLRRAYSPRVLGRSALRAGRQAWRFLHVWCRCYHRVTVDLWFPDLHWYCCPPWRAVGCGAQCTPGEAAQENSLWACHLRPGGHAHPTRGTRHRW</sequence>
<reference evidence="1 2" key="1">
    <citation type="journal article" date="2019" name="PLoS Genet.">
        <title>Convergent evolution of linked mating-type loci in basidiomycete fungi.</title>
        <authorList>
            <person name="Sun S."/>
            <person name="Coelho M.A."/>
            <person name="Heitman J."/>
            <person name="Nowrousian M."/>
        </authorList>
    </citation>
    <scope>NUCLEOTIDE SEQUENCE [LARGE SCALE GENOMIC DNA]</scope>
    <source>
        <strain evidence="1 2">CBS 4282</strain>
    </source>
</reference>
<name>A0A7D8V0H3_VANHU</name>
<evidence type="ECO:0000313" key="1">
    <source>
        <dbReference type="EMBL" id="TXT10750.1"/>
    </source>
</evidence>
<protein>
    <submittedName>
        <fullName evidence="1">Uncharacterized protein</fullName>
    </submittedName>
</protein>
<dbReference type="EMBL" id="QKWK01000005">
    <property type="protein sequence ID" value="TXT10750.1"/>
    <property type="molecule type" value="Genomic_DNA"/>
</dbReference>
<proteinExistence type="predicted"/>
<comment type="caution">
    <text evidence="1">The sequence shown here is derived from an EMBL/GenBank/DDBJ whole genome shotgun (WGS) entry which is preliminary data.</text>
</comment>
<dbReference type="AlphaFoldDB" id="A0A7D8V0H3"/>
<organism evidence="1 2">
    <name type="scientific">Vanrija humicola</name>
    <name type="common">Yeast</name>
    <name type="synonym">Cryptococcus humicola</name>
    <dbReference type="NCBI Taxonomy" id="5417"/>
    <lineage>
        <taxon>Eukaryota</taxon>
        <taxon>Fungi</taxon>
        <taxon>Dikarya</taxon>
        <taxon>Basidiomycota</taxon>
        <taxon>Agaricomycotina</taxon>
        <taxon>Tremellomycetes</taxon>
        <taxon>Trichosporonales</taxon>
        <taxon>Trichosporonaceae</taxon>
        <taxon>Vanrija</taxon>
    </lineage>
</organism>
<accession>A0A7D8V0H3</accession>
<gene>
    <name evidence="1" type="ORF">VHUM_02255</name>
</gene>
<dbReference type="Proteomes" id="UP000473826">
    <property type="component" value="Unassembled WGS sequence"/>
</dbReference>
<evidence type="ECO:0000313" key="2">
    <source>
        <dbReference type="Proteomes" id="UP000473826"/>
    </source>
</evidence>
<keyword evidence="2" id="KW-1185">Reference proteome</keyword>